<reference evidence="3" key="1">
    <citation type="submission" date="2009-09" db="EMBL/GenBank/DDBJ databases">
        <title>The complete chromosome of Desulfohalobium retbaense DSM 5692.</title>
        <authorList>
            <consortium name="US DOE Joint Genome Institute (JGI-PGF)"/>
            <person name="Lucas S."/>
            <person name="Copeland A."/>
            <person name="Lapidus A."/>
            <person name="Glavina del Rio T."/>
            <person name="Dalin E."/>
            <person name="Tice H."/>
            <person name="Bruce D."/>
            <person name="Goodwin L."/>
            <person name="Pitluck S."/>
            <person name="Kyrpides N."/>
            <person name="Mavromatis K."/>
            <person name="Ivanova N."/>
            <person name="Mikhailova N."/>
            <person name="Munk A.C."/>
            <person name="Brettin T."/>
            <person name="Detter J.C."/>
            <person name="Han C."/>
            <person name="Tapia R."/>
            <person name="Larimer F."/>
            <person name="Land M."/>
            <person name="Hauser L."/>
            <person name="Markowitz V."/>
            <person name="Cheng J.-F."/>
            <person name="Hugenholtz P."/>
            <person name="Woyke T."/>
            <person name="Wu D."/>
            <person name="Spring S."/>
            <person name="Klenk H.-P."/>
            <person name="Eisen J.A."/>
        </authorList>
    </citation>
    <scope>NUCLEOTIDE SEQUENCE [LARGE SCALE GENOMIC DNA]</scope>
    <source>
        <strain evidence="3">DSM 5692</strain>
    </source>
</reference>
<dbReference type="AlphaFoldDB" id="C8X1T0"/>
<dbReference type="SUPFAM" id="SSF54909">
    <property type="entry name" value="Dimeric alpha+beta barrel"/>
    <property type="match status" value="1"/>
</dbReference>
<dbReference type="Pfam" id="PF03992">
    <property type="entry name" value="ABM"/>
    <property type="match status" value="1"/>
</dbReference>
<protein>
    <submittedName>
        <fullName evidence="2">Antibiotic biosynthesis monooxygenase</fullName>
    </submittedName>
</protein>
<dbReference type="GO" id="GO:0004497">
    <property type="term" value="F:monooxygenase activity"/>
    <property type="evidence" value="ECO:0007669"/>
    <property type="project" value="UniProtKB-KW"/>
</dbReference>
<accession>C8X1T0</accession>
<keyword evidence="2" id="KW-0503">Monooxygenase</keyword>
<dbReference type="EMBL" id="CP001734">
    <property type="protein sequence ID" value="ACV68502.1"/>
    <property type="molecule type" value="Genomic_DNA"/>
</dbReference>
<gene>
    <name evidence="2" type="ordered locus">Dret_1214</name>
</gene>
<dbReference type="KEGG" id="drt:Dret_1214"/>
<organism evidence="2 3">
    <name type="scientific">Desulfohalobium retbaense (strain ATCC 49708 / DSM 5692 / JCM 16813 / HR100)</name>
    <dbReference type="NCBI Taxonomy" id="485915"/>
    <lineage>
        <taxon>Bacteria</taxon>
        <taxon>Pseudomonadati</taxon>
        <taxon>Thermodesulfobacteriota</taxon>
        <taxon>Desulfovibrionia</taxon>
        <taxon>Desulfovibrionales</taxon>
        <taxon>Desulfohalobiaceae</taxon>
        <taxon>Desulfohalobium</taxon>
    </lineage>
</organism>
<dbReference type="InterPro" id="IPR007138">
    <property type="entry name" value="ABM_dom"/>
</dbReference>
<reference evidence="2 3" key="2">
    <citation type="journal article" date="2010" name="Stand. Genomic Sci.">
        <title>Complete genome sequence of Desulfohalobium retbaense type strain (HR(100)).</title>
        <authorList>
            <person name="Spring S."/>
            <person name="Nolan M."/>
            <person name="Lapidus A."/>
            <person name="Glavina Del Rio T."/>
            <person name="Copeland A."/>
            <person name="Tice H."/>
            <person name="Cheng J.F."/>
            <person name="Lucas S."/>
            <person name="Land M."/>
            <person name="Chen F."/>
            <person name="Bruce D."/>
            <person name="Goodwin L."/>
            <person name="Pitluck S."/>
            <person name="Ivanova N."/>
            <person name="Mavromatis K."/>
            <person name="Mikhailova N."/>
            <person name="Pati A."/>
            <person name="Chen A."/>
            <person name="Palaniappan K."/>
            <person name="Hauser L."/>
            <person name="Chang Y.J."/>
            <person name="Jeffries C.D."/>
            <person name="Munk C."/>
            <person name="Kiss H."/>
            <person name="Chain P."/>
            <person name="Han C."/>
            <person name="Brettin T."/>
            <person name="Detter J.C."/>
            <person name="Schuler E."/>
            <person name="Goker M."/>
            <person name="Rohde M."/>
            <person name="Bristow J."/>
            <person name="Eisen J.A."/>
            <person name="Markowitz V."/>
            <person name="Hugenholtz P."/>
            <person name="Kyrpides N.C."/>
            <person name="Klenk H.P."/>
        </authorList>
    </citation>
    <scope>NUCLEOTIDE SEQUENCE [LARGE SCALE GENOMIC DNA]</scope>
    <source>
        <strain evidence="2 3">DSM 5692</strain>
    </source>
</reference>
<sequence>MIHVIASVRLKPGQQAAYLHVLRSHLPLVWQEQGCLEYTPAVDIDAALPGQDMDGAVVTIIEKWESMDALQAHLQTPHMLAYRSEVQEMVEEVSLKVLQTADQVPDPPVE</sequence>
<evidence type="ECO:0000259" key="1">
    <source>
        <dbReference type="PROSITE" id="PS51725"/>
    </source>
</evidence>
<dbReference type="PROSITE" id="PS51725">
    <property type="entry name" value="ABM"/>
    <property type="match status" value="1"/>
</dbReference>
<feature type="domain" description="ABM" evidence="1">
    <location>
        <begin position="2"/>
        <end position="98"/>
    </location>
</feature>
<dbReference type="HOGENOM" id="CLU_131496_13_1_7"/>
<evidence type="ECO:0000313" key="3">
    <source>
        <dbReference type="Proteomes" id="UP000001052"/>
    </source>
</evidence>
<dbReference type="GO" id="GO:0005829">
    <property type="term" value="C:cytosol"/>
    <property type="evidence" value="ECO:0007669"/>
    <property type="project" value="TreeGrafter"/>
</dbReference>
<dbReference type="InterPro" id="IPR011008">
    <property type="entry name" value="Dimeric_a/b-barrel"/>
</dbReference>
<dbReference type="eggNOG" id="COG1359">
    <property type="taxonomic scope" value="Bacteria"/>
</dbReference>
<keyword evidence="3" id="KW-1185">Reference proteome</keyword>
<dbReference type="PANTHER" id="PTHR33336">
    <property type="entry name" value="QUINOL MONOOXYGENASE YGIN-RELATED"/>
    <property type="match status" value="1"/>
</dbReference>
<dbReference type="Gene3D" id="3.30.70.100">
    <property type="match status" value="1"/>
</dbReference>
<dbReference type="STRING" id="485915.Dret_1214"/>
<proteinExistence type="predicted"/>
<dbReference type="InterPro" id="IPR050744">
    <property type="entry name" value="AI-2_Isomerase_LsrG"/>
</dbReference>
<name>C8X1T0_DESRD</name>
<evidence type="ECO:0000313" key="2">
    <source>
        <dbReference type="EMBL" id="ACV68502.1"/>
    </source>
</evidence>
<dbReference type="OrthoDB" id="287932at2"/>
<dbReference type="Proteomes" id="UP000001052">
    <property type="component" value="Chromosome"/>
</dbReference>
<keyword evidence="2" id="KW-0560">Oxidoreductase</keyword>
<dbReference type="PANTHER" id="PTHR33336:SF3">
    <property type="entry name" value="ABM DOMAIN-CONTAINING PROTEIN"/>
    <property type="match status" value="1"/>
</dbReference>
<dbReference type="RefSeq" id="WP_015751649.1">
    <property type="nucleotide sequence ID" value="NC_013223.1"/>
</dbReference>